<dbReference type="RefSeq" id="WP_126580423.1">
    <property type="nucleotide sequence ID" value="NZ_BIFR01000001.1"/>
</dbReference>
<dbReference type="Proteomes" id="UP000287352">
    <property type="component" value="Unassembled WGS sequence"/>
</dbReference>
<keyword evidence="1" id="KW-0378">Hydrolase</keyword>
<evidence type="ECO:0000256" key="2">
    <source>
        <dbReference type="SAM" id="SignalP"/>
    </source>
</evidence>
<organism evidence="3 4">
    <name type="scientific">Tengunoibacter tsumagoiensis</name>
    <dbReference type="NCBI Taxonomy" id="2014871"/>
    <lineage>
        <taxon>Bacteria</taxon>
        <taxon>Bacillati</taxon>
        <taxon>Chloroflexota</taxon>
        <taxon>Ktedonobacteria</taxon>
        <taxon>Ktedonobacterales</taxon>
        <taxon>Dictyobacteraceae</taxon>
        <taxon>Tengunoibacter</taxon>
    </lineage>
</organism>
<keyword evidence="2" id="KW-0732">Signal</keyword>
<dbReference type="PANTHER" id="PTHR31956:SF1">
    <property type="entry name" value="NON-SPECIFIC PHOSPHOLIPASE C1"/>
    <property type="match status" value="1"/>
</dbReference>
<sequence>MRLRVLLFGLIASLCFLSACDSTPTTSTPHPTNPFGKIKHFVVLYQENWSFDSLYGSFPGADGISNASQTALQQVDKNGQPYTTLPQPLLKGQPDPRFPANLPVKPFDATQYVSPDLMTGDLVHRFYQEQYQIDGGKMDKFVAWSDAAGLVMSNYDGTNMPEGKLAKQYVLADHFFHAAYGGSFLNHFWMVCACSPTFPNAPGSIVAQVDANGVITKDGAVTPDGYAVNTSFTVNTPHPATANPATLIPEQTAPTIGDRLNDKNISWAWYSGGWNDALAGHPDPLFQFHHQPFAFFANYADGKPAKTEHLKDEQDFLSALKNNTLPAVSFVKPLGEDNEHPGYANENTGQQHIADLVKAIQDSSAWKDTAIIITYDENGGRWDHVAPPTGDRWGPGSRVPAIIISPFAKMGTVDHTTYDTTSILRSIEVRWNLNPLGTRDAKVNDLRNALANAAS</sequence>
<dbReference type="Gene3D" id="3.40.720.10">
    <property type="entry name" value="Alkaline Phosphatase, subunit A"/>
    <property type="match status" value="1"/>
</dbReference>
<dbReference type="OrthoDB" id="9770871at2"/>
<dbReference type="GO" id="GO:0003993">
    <property type="term" value="F:acid phosphatase activity"/>
    <property type="evidence" value="ECO:0007669"/>
    <property type="project" value="InterPro"/>
</dbReference>
<dbReference type="EMBL" id="BIFR01000001">
    <property type="protein sequence ID" value="GCE12840.1"/>
    <property type="molecule type" value="Genomic_DNA"/>
</dbReference>
<keyword evidence="4" id="KW-1185">Reference proteome</keyword>
<dbReference type="NCBIfam" id="TIGR03397">
    <property type="entry name" value="acid_phos_Burk"/>
    <property type="match status" value="1"/>
</dbReference>
<accession>A0A402A103</accession>
<reference evidence="4" key="1">
    <citation type="submission" date="2018-12" db="EMBL/GenBank/DDBJ databases">
        <title>Tengunoibacter tsumagoiensis gen. nov., sp. nov., Dictyobacter kobayashii sp. nov., D. alpinus sp. nov., and D. joshuensis sp. nov. and description of Dictyobacteraceae fam. nov. within the order Ktedonobacterales isolated from Tengu-no-mugimeshi.</title>
        <authorList>
            <person name="Wang C.M."/>
            <person name="Zheng Y."/>
            <person name="Sakai Y."/>
            <person name="Toyoda A."/>
            <person name="Minakuchi Y."/>
            <person name="Abe K."/>
            <person name="Yokota A."/>
            <person name="Yabe S."/>
        </authorList>
    </citation>
    <scope>NUCLEOTIDE SEQUENCE [LARGE SCALE GENOMIC DNA]</scope>
    <source>
        <strain evidence="4">Uno3</strain>
    </source>
</reference>
<dbReference type="CDD" id="cd16013">
    <property type="entry name" value="AcpA"/>
    <property type="match status" value="1"/>
</dbReference>
<feature type="signal peptide" evidence="2">
    <location>
        <begin position="1"/>
        <end position="21"/>
    </location>
</feature>
<evidence type="ECO:0000313" key="3">
    <source>
        <dbReference type="EMBL" id="GCE12840.1"/>
    </source>
</evidence>
<dbReference type="PROSITE" id="PS51257">
    <property type="entry name" value="PROKAR_LIPOPROTEIN"/>
    <property type="match status" value="1"/>
</dbReference>
<evidence type="ECO:0000256" key="1">
    <source>
        <dbReference type="ARBA" id="ARBA00022801"/>
    </source>
</evidence>
<comment type="caution">
    <text evidence="3">The sequence shown here is derived from an EMBL/GenBank/DDBJ whole genome shotgun (WGS) entry which is preliminary data.</text>
</comment>
<dbReference type="SUPFAM" id="SSF53649">
    <property type="entry name" value="Alkaline phosphatase-like"/>
    <property type="match status" value="1"/>
</dbReference>
<dbReference type="AlphaFoldDB" id="A0A402A103"/>
<dbReference type="Pfam" id="PF04185">
    <property type="entry name" value="Phosphoesterase"/>
    <property type="match status" value="1"/>
</dbReference>
<dbReference type="PANTHER" id="PTHR31956">
    <property type="entry name" value="NON-SPECIFIC PHOSPHOLIPASE C4-RELATED"/>
    <property type="match status" value="1"/>
</dbReference>
<dbReference type="InterPro" id="IPR017850">
    <property type="entry name" value="Alkaline_phosphatase_core_sf"/>
</dbReference>
<protein>
    <submittedName>
        <fullName evidence="3">Acid phosphatase</fullName>
    </submittedName>
</protein>
<evidence type="ECO:0000313" key="4">
    <source>
        <dbReference type="Proteomes" id="UP000287352"/>
    </source>
</evidence>
<dbReference type="GO" id="GO:0009395">
    <property type="term" value="P:phospholipid catabolic process"/>
    <property type="evidence" value="ECO:0007669"/>
    <property type="project" value="TreeGrafter"/>
</dbReference>
<gene>
    <name evidence="3" type="ORF">KTT_26990</name>
</gene>
<proteinExistence type="predicted"/>
<feature type="chain" id="PRO_5019296647" evidence="2">
    <location>
        <begin position="22"/>
        <end position="455"/>
    </location>
</feature>
<dbReference type="InterPro" id="IPR007312">
    <property type="entry name" value="Phosphoesterase"/>
</dbReference>
<dbReference type="InterPro" id="IPR017768">
    <property type="entry name" value="AcpA"/>
</dbReference>
<name>A0A402A103_9CHLR</name>